<keyword evidence="8" id="KW-0479">Metal-binding</keyword>
<comment type="subcellular location">
    <subcellularLocation>
        <location evidence="1">Secreted</location>
    </subcellularLocation>
</comment>
<keyword evidence="3" id="KW-0560">Oxidoreductase</keyword>
<feature type="binding site" description="axial binding residue" evidence="8">
    <location>
        <position position="652"/>
    </location>
    <ligand>
        <name>heme b</name>
        <dbReference type="ChEBI" id="CHEBI:60344"/>
    </ligand>
    <ligandPart>
        <name>Fe</name>
        <dbReference type="ChEBI" id="CHEBI:18248"/>
    </ligandPart>
</feature>
<dbReference type="PRINTS" id="PR00457">
    <property type="entry name" value="ANPEROXIDASE"/>
</dbReference>
<evidence type="ECO:0000256" key="11">
    <source>
        <dbReference type="SAM" id="SignalP"/>
    </source>
</evidence>
<keyword evidence="7" id="KW-0325">Glycoprotein</keyword>
<feature type="compositionally biased region" description="Pro residues" evidence="10">
    <location>
        <begin position="110"/>
        <end position="119"/>
    </location>
</feature>
<dbReference type="Gene3D" id="1.10.640.10">
    <property type="entry name" value="Haem peroxidase domain superfamily, animal type"/>
    <property type="match status" value="1"/>
</dbReference>
<dbReference type="PANTHER" id="PTHR11475">
    <property type="entry name" value="OXIDASE/PEROXIDASE"/>
    <property type="match status" value="1"/>
</dbReference>
<dbReference type="AlphaFoldDB" id="A0A9P0H0P8"/>
<dbReference type="SUPFAM" id="SSF48113">
    <property type="entry name" value="Heme-dependent peroxidases"/>
    <property type="match status" value="1"/>
</dbReference>
<evidence type="ECO:0000256" key="4">
    <source>
        <dbReference type="ARBA" id="ARBA00022617"/>
    </source>
</evidence>
<organism evidence="12 13">
    <name type="scientific">Nezara viridula</name>
    <name type="common">Southern green stink bug</name>
    <name type="synonym">Cimex viridulus</name>
    <dbReference type="NCBI Taxonomy" id="85310"/>
    <lineage>
        <taxon>Eukaryota</taxon>
        <taxon>Metazoa</taxon>
        <taxon>Ecdysozoa</taxon>
        <taxon>Arthropoda</taxon>
        <taxon>Hexapoda</taxon>
        <taxon>Insecta</taxon>
        <taxon>Pterygota</taxon>
        <taxon>Neoptera</taxon>
        <taxon>Paraneoptera</taxon>
        <taxon>Hemiptera</taxon>
        <taxon>Heteroptera</taxon>
        <taxon>Panheteroptera</taxon>
        <taxon>Pentatomomorpha</taxon>
        <taxon>Pentatomoidea</taxon>
        <taxon>Pentatomidae</taxon>
        <taxon>Pentatominae</taxon>
        <taxon>Nezara</taxon>
    </lineage>
</organism>
<dbReference type="GO" id="GO:0004601">
    <property type="term" value="F:peroxidase activity"/>
    <property type="evidence" value="ECO:0007669"/>
    <property type="project" value="UniProtKB-KW"/>
</dbReference>
<dbReference type="OrthoDB" id="823504at2759"/>
<evidence type="ECO:0000256" key="7">
    <source>
        <dbReference type="ARBA" id="ARBA00023180"/>
    </source>
</evidence>
<dbReference type="GO" id="GO:0020037">
    <property type="term" value="F:heme binding"/>
    <property type="evidence" value="ECO:0007669"/>
    <property type="project" value="InterPro"/>
</dbReference>
<dbReference type="CDD" id="cd09823">
    <property type="entry name" value="peroxinectin_like"/>
    <property type="match status" value="1"/>
</dbReference>
<dbReference type="InterPro" id="IPR019791">
    <property type="entry name" value="Haem_peroxidase_animal"/>
</dbReference>
<dbReference type="InterPro" id="IPR037120">
    <property type="entry name" value="Haem_peroxidase_sf_animal"/>
</dbReference>
<gene>
    <name evidence="12" type="ORF">NEZAVI_LOCUS1733</name>
</gene>
<evidence type="ECO:0008006" key="14">
    <source>
        <dbReference type="Google" id="ProtNLM"/>
    </source>
</evidence>
<dbReference type="GO" id="GO:0005576">
    <property type="term" value="C:extracellular region"/>
    <property type="evidence" value="ECO:0007669"/>
    <property type="project" value="UniProtKB-SubCell"/>
</dbReference>
<feature type="coiled-coil region" evidence="9">
    <location>
        <begin position="61"/>
        <end position="88"/>
    </location>
</feature>
<dbReference type="GO" id="GO:0046872">
    <property type="term" value="F:metal ion binding"/>
    <property type="evidence" value="ECO:0007669"/>
    <property type="project" value="UniProtKB-KW"/>
</dbReference>
<evidence type="ECO:0000256" key="8">
    <source>
        <dbReference type="PIRSR" id="PIRSR619791-2"/>
    </source>
</evidence>
<dbReference type="FunFam" id="1.10.640.10:FF:000003">
    <property type="entry name" value="chorion peroxidase"/>
    <property type="match status" value="1"/>
</dbReference>
<evidence type="ECO:0000256" key="10">
    <source>
        <dbReference type="SAM" id="MobiDB-lite"/>
    </source>
</evidence>
<keyword evidence="6 8" id="KW-0408">Iron</keyword>
<evidence type="ECO:0000256" key="3">
    <source>
        <dbReference type="ARBA" id="ARBA00022559"/>
    </source>
</evidence>
<proteinExistence type="predicted"/>
<evidence type="ECO:0000256" key="2">
    <source>
        <dbReference type="ARBA" id="ARBA00022525"/>
    </source>
</evidence>
<keyword evidence="4 8" id="KW-0349">Heme</keyword>
<evidence type="ECO:0000256" key="6">
    <source>
        <dbReference type="ARBA" id="ARBA00023004"/>
    </source>
</evidence>
<dbReference type="EMBL" id="OV725077">
    <property type="protein sequence ID" value="CAH1390541.1"/>
    <property type="molecule type" value="Genomic_DNA"/>
</dbReference>
<dbReference type="InterPro" id="IPR010255">
    <property type="entry name" value="Haem_peroxidase_sf"/>
</dbReference>
<feature type="signal peptide" evidence="11">
    <location>
        <begin position="1"/>
        <end position="16"/>
    </location>
</feature>
<dbReference type="PANTHER" id="PTHR11475:SF4">
    <property type="entry name" value="CHORION PEROXIDASE"/>
    <property type="match status" value="1"/>
</dbReference>
<protein>
    <recommendedName>
        <fullName evidence="14">Peroxidase</fullName>
    </recommendedName>
</protein>
<keyword evidence="2" id="KW-0964">Secreted</keyword>
<dbReference type="GO" id="GO:0022412">
    <property type="term" value="P:cellular process involved in reproduction in multicellular organism"/>
    <property type="evidence" value="ECO:0007669"/>
    <property type="project" value="UniProtKB-ARBA"/>
</dbReference>
<keyword evidence="13" id="KW-1185">Reference proteome</keyword>
<feature type="region of interest" description="Disordered" evidence="10">
    <location>
        <begin position="103"/>
        <end position="125"/>
    </location>
</feature>
<keyword evidence="5 11" id="KW-0732">Signal</keyword>
<accession>A0A9P0H0P8</accession>
<sequence>MARVAVLLLLLEIVLGQQEPFRTELFPEQLEQQRIQFRQGDIQRRIQQLQQLQQVVSGPRLGEVLQEMESLDQESKKLQADMQRLQENIQRRLAGLDVPFNPQVIEQPASPAPPPPSPEPVEDVKRQIPPTTTELPDIQEDFVLPCSMETGEEGLCRPLVKCLSFYADVPELRKQPCPLGQNDQQGVCCPLKTPNVSGGGPTSSGVLRSPPPPPVQIPPLTPQNLETAAETGVEAIRERFQFLVNLFSRGITVKPGTPAKWHLDFFPTTNETLAVGDEAQKNIQASKALVDEFSLSPAQGTFALPKFSLLNTVLADTCPPSVRCFAAKYRTMDGSCNNLRNPHWGQAGTALQRILPPKYADGVNAPRTGEFGPLPSPRLITLFYATDVEFPSNNYTMMVMQWGQFLDHDLTHTPISRGASGSGISCCRDGQVISPELRHPDCFPIDLPRNDRVFAPFGERCMEFARSLPAPRPECNFGPREQMNQITGYLDASNIYGSNRDTARSLRLFRGGFLRAQNVRGRAYLPGNPNECTDRTNRLACFSAGDGRVNEQVDLALIHTVWLREHNRIASILQRIHPNWSDEALFQEAKRIVIAEYQHITYNEYLPILLGRAYMEKSSLAPKDKGWTTLYDPNLNGGITNVFATAAFRFGHSQIQSFLHGYGRFGNLRHNLEMSKNHFAPFMLYNEGSVDDMLRGLAAQPMQNVDRHFTNQITDHLFQGNLDIGLDLVSLNIQRGRDHGLAPYNDWREVCGLRRARRWEDLEEQMEPSTIEVIARLYQNIEDVDLFVGAMGENPVQGAILGPTFLCLIGDQFARLRRADRFFYEEANQPSSFTSDQLTEIRKTSLARILCDNSDDLARIQPLAFIQPSFLNQRIPCDSRAIPSMDLRAWINENPAT</sequence>
<dbReference type="GO" id="GO:0006979">
    <property type="term" value="P:response to oxidative stress"/>
    <property type="evidence" value="ECO:0007669"/>
    <property type="project" value="InterPro"/>
</dbReference>
<dbReference type="PROSITE" id="PS50292">
    <property type="entry name" value="PEROXIDASE_3"/>
    <property type="match status" value="1"/>
</dbReference>
<name>A0A9P0H0P8_NEZVI</name>
<dbReference type="Proteomes" id="UP001152798">
    <property type="component" value="Chromosome 1"/>
</dbReference>
<evidence type="ECO:0000256" key="5">
    <source>
        <dbReference type="ARBA" id="ARBA00022729"/>
    </source>
</evidence>
<reference evidence="12" key="1">
    <citation type="submission" date="2022-01" db="EMBL/GenBank/DDBJ databases">
        <authorList>
            <person name="King R."/>
        </authorList>
    </citation>
    <scope>NUCLEOTIDE SEQUENCE</scope>
</reference>
<dbReference type="Pfam" id="PF03098">
    <property type="entry name" value="An_peroxidase"/>
    <property type="match status" value="1"/>
</dbReference>
<keyword evidence="3" id="KW-0575">Peroxidase</keyword>
<evidence type="ECO:0000256" key="9">
    <source>
        <dbReference type="SAM" id="Coils"/>
    </source>
</evidence>
<feature type="chain" id="PRO_5040356065" description="Peroxidase" evidence="11">
    <location>
        <begin position="17"/>
        <end position="897"/>
    </location>
</feature>
<evidence type="ECO:0000256" key="1">
    <source>
        <dbReference type="ARBA" id="ARBA00004613"/>
    </source>
</evidence>
<evidence type="ECO:0000313" key="12">
    <source>
        <dbReference type="EMBL" id="CAH1390541.1"/>
    </source>
</evidence>
<keyword evidence="9" id="KW-0175">Coiled coil</keyword>
<evidence type="ECO:0000313" key="13">
    <source>
        <dbReference type="Proteomes" id="UP001152798"/>
    </source>
</evidence>